<dbReference type="GO" id="GO:0140664">
    <property type="term" value="F:ATP-dependent DNA damage sensor activity"/>
    <property type="evidence" value="ECO:0007669"/>
    <property type="project" value="InterPro"/>
</dbReference>
<keyword evidence="1 11" id="KW-0479">Metal-binding</keyword>
<dbReference type="PANTHER" id="PTHR32472">
    <property type="entry name" value="DNA REPAIR PROTEIN RADA"/>
    <property type="match status" value="1"/>
</dbReference>
<organism evidence="15 16">
    <name type="scientific">Cardiobacterium hominis</name>
    <dbReference type="NCBI Taxonomy" id="2718"/>
    <lineage>
        <taxon>Bacteria</taxon>
        <taxon>Pseudomonadati</taxon>
        <taxon>Pseudomonadota</taxon>
        <taxon>Gammaproteobacteria</taxon>
        <taxon>Cardiobacteriales</taxon>
        <taxon>Cardiobacteriaceae</taxon>
        <taxon>Cardiobacterium</taxon>
    </lineage>
</organism>
<dbReference type="GO" id="GO:0005829">
    <property type="term" value="C:cytosol"/>
    <property type="evidence" value="ECO:0007669"/>
    <property type="project" value="TreeGrafter"/>
</dbReference>
<feature type="region of interest" description="Lon-protease-like" evidence="11">
    <location>
        <begin position="353"/>
        <end position="458"/>
    </location>
</feature>
<feature type="binding site" evidence="11">
    <location>
        <begin position="98"/>
        <end position="105"/>
    </location>
    <ligand>
        <name>ATP</name>
        <dbReference type="ChEBI" id="CHEBI:30616"/>
    </ligand>
</feature>
<dbReference type="InterPro" id="IPR004504">
    <property type="entry name" value="DNA_repair_RadA"/>
</dbReference>
<comment type="function">
    <text evidence="13">DNA-dependent ATPase involved in processing of recombination intermediates, plays a role in repairing DNA breaks. Stimulates the branch migration of RecA-mediated strand transfer reactions, allowing the 3' invading strand to extend heteroduplex DNA faster. Binds ssDNA in the presence of ADP but not other nucleotides, has ATPase activity that is stimulated by ssDNA and various branched DNA structures, but inhibited by SSB. Does not have RecA's homology-searching function.</text>
</comment>
<dbReference type="GO" id="GO:0003684">
    <property type="term" value="F:damaged DNA binding"/>
    <property type="evidence" value="ECO:0007669"/>
    <property type="project" value="InterPro"/>
</dbReference>
<dbReference type="InterPro" id="IPR020568">
    <property type="entry name" value="Ribosomal_Su5_D2-typ_SF"/>
</dbReference>
<keyword evidence="5" id="KW-0378">Hydrolase</keyword>
<dbReference type="GO" id="GO:0000725">
    <property type="term" value="P:recombinational repair"/>
    <property type="evidence" value="ECO:0007669"/>
    <property type="project" value="UniProtKB-UniRule"/>
</dbReference>
<dbReference type="InterPro" id="IPR014721">
    <property type="entry name" value="Ribsml_uS5_D2-typ_fold_subgr"/>
</dbReference>
<dbReference type="FunFam" id="3.40.50.300:FF:000050">
    <property type="entry name" value="DNA repair protein RadA"/>
    <property type="match status" value="1"/>
</dbReference>
<evidence type="ECO:0000256" key="1">
    <source>
        <dbReference type="ARBA" id="ARBA00022723"/>
    </source>
</evidence>
<evidence type="ECO:0000256" key="12">
    <source>
        <dbReference type="NCBIfam" id="TIGR00416"/>
    </source>
</evidence>
<accession>A0A1C3H286</accession>
<evidence type="ECO:0000313" key="15">
    <source>
        <dbReference type="EMBL" id="SAM57777.1"/>
    </source>
</evidence>
<dbReference type="SUPFAM" id="SSF52540">
    <property type="entry name" value="P-loop containing nucleoside triphosphate hydrolases"/>
    <property type="match status" value="1"/>
</dbReference>
<feature type="domain" description="RecA family profile 1" evidence="14">
    <location>
        <begin position="69"/>
        <end position="217"/>
    </location>
</feature>
<evidence type="ECO:0000256" key="8">
    <source>
        <dbReference type="ARBA" id="ARBA00023016"/>
    </source>
</evidence>
<dbReference type="PANTHER" id="PTHR32472:SF10">
    <property type="entry name" value="DNA REPAIR PROTEIN RADA-LIKE PROTEIN"/>
    <property type="match status" value="1"/>
</dbReference>
<dbReference type="Pfam" id="PF13541">
    <property type="entry name" value="ChlI"/>
    <property type="match status" value="1"/>
</dbReference>
<dbReference type="SMART" id="SM00382">
    <property type="entry name" value="AAA"/>
    <property type="match status" value="1"/>
</dbReference>
<gene>
    <name evidence="11" type="primary">radA</name>
    <name evidence="15" type="ORF">CHUV0807_0349</name>
</gene>
<comment type="function">
    <text evidence="11">Plays a role in repairing double-strand DNA breaks, probably involving stabilizing or processing branched DNA or blocked replication forks.</text>
</comment>
<keyword evidence="9 11" id="KW-0238">DNA-binding</keyword>
<dbReference type="InterPro" id="IPR041166">
    <property type="entry name" value="Rubredoxin_2"/>
</dbReference>
<dbReference type="GO" id="GO:0016787">
    <property type="term" value="F:hydrolase activity"/>
    <property type="evidence" value="ECO:0007669"/>
    <property type="project" value="UniProtKB-KW"/>
</dbReference>
<dbReference type="Gene3D" id="3.40.50.300">
    <property type="entry name" value="P-loop containing nucleotide triphosphate hydrolases"/>
    <property type="match status" value="1"/>
</dbReference>
<dbReference type="SUPFAM" id="SSF54211">
    <property type="entry name" value="Ribosomal protein S5 domain 2-like"/>
    <property type="match status" value="1"/>
</dbReference>
<evidence type="ECO:0000256" key="6">
    <source>
        <dbReference type="ARBA" id="ARBA00022833"/>
    </source>
</evidence>
<reference evidence="16" key="1">
    <citation type="submission" date="2016-04" db="EMBL/GenBank/DDBJ databases">
        <authorList>
            <person name="Tagini F."/>
        </authorList>
    </citation>
    <scope>NUCLEOTIDE SEQUENCE [LARGE SCALE GENOMIC DNA]</scope>
    <source>
        <strain evidence="16">CHUV0807</strain>
    </source>
</reference>
<dbReference type="InterPro" id="IPR027417">
    <property type="entry name" value="P-loop_NTPase"/>
</dbReference>
<name>A0A1C3H286_9GAMM</name>
<dbReference type="GO" id="GO:0008270">
    <property type="term" value="F:zinc ion binding"/>
    <property type="evidence" value="ECO:0007669"/>
    <property type="project" value="UniProtKB-KW"/>
</dbReference>
<dbReference type="InterPro" id="IPR020588">
    <property type="entry name" value="RecA_ATP-bd"/>
</dbReference>
<evidence type="ECO:0000313" key="16">
    <source>
        <dbReference type="Proteomes" id="UP000190837"/>
    </source>
</evidence>
<dbReference type="PROSITE" id="PS50162">
    <property type="entry name" value="RECA_2"/>
    <property type="match status" value="1"/>
</dbReference>
<evidence type="ECO:0000256" key="13">
    <source>
        <dbReference type="RuleBase" id="RU003555"/>
    </source>
</evidence>
<comment type="domain">
    <text evidence="11">The middle region has homology to RecA with ATPase motifs including the RadA KNRFG motif, while the C-terminus is homologous to Lon protease.</text>
</comment>
<evidence type="ECO:0000256" key="11">
    <source>
        <dbReference type="HAMAP-Rule" id="MF_01498"/>
    </source>
</evidence>
<evidence type="ECO:0000256" key="5">
    <source>
        <dbReference type="ARBA" id="ARBA00022801"/>
    </source>
</evidence>
<keyword evidence="6 13" id="KW-0862">Zinc</keyword>
<dbReference type="NCBIfam" id="TIGR00416">
    <property type="entry name" value="sms"/>
    <property type="match status" value="1"/>
</dbReference>
<feature type="short sequence motif" description="RadA KNRFG motif" evidence="11">
    <location>
        <begin position="254"/>
        <end position="258"/>
    </location>
</feature>
<keyword evidence="10 11" id="KW-0234">DNA repair</keyword>
<dbReference type="AlphaFoldDB" id="A0A1C3H286"/>
<evidence type="ECO:0000256" key="3">
    <source>
        <dbReference type="ARBA" id="ARBA00022763"/>
    </source>
</evidence>
<dbReference type="Pfam" id="PF18073">
    <property type="entry name" value="Zn_ribbon_LapB"/>
    <property type="match status" value="1"/>
</dbReference>
<keyword evidence="3 11" id="KW-0227">DNA damage</keyword>
<comment type="similarity">
    <text evidence="11 13">Belongs to the RecA family. RadA subfamily.</text>
</comment>
<keyword evidence="4 13" id="KW-0863">Zinc-finger</keyword>
<protein>
    <recommendedName>
        <fullName evidence="11 12">DNA repair protein RadA</fullName>
    </recommendedName>
</protein>
<evidence type="ECO:0000256" key="7">
    <source>
        <dbReference type="ARBA" id="ARBA00022840"/>
    </source>
</evidence>
<proteinExistence type="inferred from homology"/>
<dbReference type="InterPro" id="IPR003593">
    <property type="entry name" value="AAA+_ATPase"/>
</dbReference>
<dbReference type="PRINTS" id="PR01874">
    <property type="entry name" value="DNAREPAIRADA"/>
</dbReference>
<dbReference type="Gene3D" id="3.30.230.10">
    <property type="match status" value="1"/>
</dbReference>
<keyword evidence="7 11" id="KW-0067">ATP-binding</keyword>
<dbReference type="EMBL" id="FKLO01000016">
    <property type="protein sequence ID" value="SAM57777.1"/>
    <property type="molecule type" value="Genomic_DNA"/>
</dbReference>
<dbReference type="Pfam" id="PF13481">
    <property type="entry name" value="AAA_25"/>
    <property type="match status" value="1"/>
</dbReference>
<evidence type="ECO:0000259" key="14">
    <source>
        <dbReference type="PROSITE" id="PS50162"/>
    </source>
</evidence>
<dbReference type="GO" id="GO:0005524">
    <property type="term" value="F:ATP binding"/>
    <property type="evidence" value="ECO:0007669"/>
    <property type="project" value="UniProtKB-UniRule"/>
</dbReference>
<evidence type="ECO:0000256" key="9">
    <source>
        <dbReference type="ARBA" id="ARBA00023125"/>
    </source>
</evidence>
<dbReference type="CDD" id="cd01121">
    <property type="entry name" value="RadA_SMS_N"/>
    <property type="match status" value="1"/>
</dbReference>
<dbReference type="HAMAP" id="MF_01498">
    <property type="entry name" value="RadA_bact"/>
    <property type="match status" value="1"/>
</dbReference>
<dbReference type="Proteomes" id="UP000190837">
    <property type="component" value="Unassembled WGS sequence"/>
</dbReference>
<evidence type="ECO:0000256" key="2">
    <source>
        <dbReference type="ARBA" id="ARBA00022741"/>
    </source>
</evidence>
<dbReference type="RefSeq" id="WP_079539191.1">
    <property type="nucleotide sequence ID" value="NZ_CAUPBE010000074.1"/>
</dbReference>
<evidence type="ECO:0000256" key="4">
    <source>
        <dbReference type="ARBA" id="ARBA00022771"/>
    </source>
</evidence>
<sequence length="458" mass="48063">MAKAKSRFVCRDCGAVYPKWQGQCHECGAWNTLEEEAAPVAAPRAGKGGGYAGVAAGQVQRLDAVELQAETLVPSGISEFDRVLGGGLVRGSVVLIGGDPGIGKSTLLLQTVHHLAQSMPCLYVSGEESPRQIGLRAERLGLARERIVLFSETQIERILATAAAEQPAVLVVDSIQTLYSEALSAAPGAVSQLRECAAQLVRFAKSSGTTVFLIGHVTKEGAIAGPRVLEHMVDTVLYFESEAGSRFRMLRAVKNRFGPVNELGMFAMLENGLKPVSNPSAIFLSRPDGQQPGSAVFPVWEGSRALLVEVQALVDGGGGGYARRTALGFDSGRLAMLLAVLHRHGGVSLHDMDVYVNVVGGLKISEPAADLAVLAAAHSSLRGVAIPRDVVIMGEVGLAGELRPVANGEARIKAAAQHGFKQVILPEGNKPRGSATMRGLQIHAVATLAAALDVLSSL</sequence>
<keyword evidence="8 11" id="KW-0346">Stress response</keyword>
<evidence type="ECO:0000256" key="10">
    <source>
        <dbReference type="ARBA" id="ARBA00023204"/>
    </source>
</evidence>
<keyword evidence="2 11" id="KW-0547">Nucleotide-binding</keyword>